<keyword evidence="10 16" id="KW-0560">Oxidoreductase</keyword>
<dbReference type="Pfam" id="PF00067">
    <property type="entry name" value="p450"/>
    <property type="match status" value="1"/>
</dbReference>
<protein>
    <recommendedName>
        <fullName evidence="5">unspecific monooxygenase</fullName>
        <ecNumber evidence="5">1.14.14.1</ecNumber>
    </recommendedName>
</protein>
<feature type="binding site" description="axial binding residue" evidence="15">
    <location>
        <position position="444"/>
    </location>
    <ligand>
        <name>heme</name>
        <dbReference type="ChEBI" id="CHEBI:30413"/>
    </ligand>
    <ligandPart>
        <name>Fe</name>
        <dbReference type="ChEBI" id="CHEBI:18248"/>
    </ligandPart>
</feature>
<comment type="subcellular location">
    <subcellularLocation>
        <location evidence="3">Endoplasmic reticulum membrane</location>
        <topology evidence="3">Peripheral membrane protein</topology>
    </subcellularLocation>
    <subcellularLocation>
        <location evidence="2">Microsome membrane</location>
        <topology evidence="2">Peripheral membrane protein</topology>
    </subcellularLocation>
</comment>
<evidence type="ECO:0000313" key="18">
    <source>
        <dbReference type="Proteomes" id="UP000053240"/>
    </source>
</evidence>
<evidence type="ECO:0000256" key="5">
    <source>
        <dbReference type="ARBA" id="ARBA00012109"/>
    </source>
</evidence>
<evidence type="ECO:0000256" key="7">
    <source>
        <dbReference type="ARBA" id="ARBA00022723"/>
    </source>
</evidence>
<evidence type="ECO:0000256" key="4">
    <source>
        <dbReference type="ARBA" id="ARBA00010617"/>
    </source>
</evidence>
<evidence type="ECO:0000256" key="12">
    <source>
        <dbReference type="ARBA" id="ARBA00023033"/>
    </source>
</evidence>
<dbReference type="PRINTS" id="PR00463">
    <property type="entry name" value="EP450I"/>
</dbReference>
<organism evidence="17 18">
    <name type="scientific">Papilio machaon</name>
    <name type="common">Old World swallowtail butterfly</name>
    <dbReference type="NCBI Taxonomy" id="76193"/>
    <lineage>
        <taxon>Eukaryota</taxon>
        <taxon>Metazoa</taxon>
        <taxon>Ecdysozoa</taxon>
        <taxon>Arthropoda</taxon>
        <taxon>Hexapoda</taxon>
        <taxon>Insecta</taxon>
        <taxon>Pterygota</taxon>
        <taxon>Neoptera</taxon>
        <taxon>Endopterygota</taxon>
        <taxon>Lepidoptera</taxon>
        <taxon>Glossata</taxon>
        <taxon>Ditrysia</taxon>
        <taxon>Papilionoidea</taxon>
        <taxon>Papilionidae</taxon>
        <taxon>Papilioninae</taxon>
        <taxon>Papilio</taxon>
    </lineage>
</organism>
<comment type="similarity">
    <text evidence="4 16">Belongs to the cytochrome P450 family.</text>
</comment>
<dbReference type="Proteomes" id="UP000053240">
    <property type="component" value="Unassembled WGS sequence"/>
</dbReference>
<evidence type="ECO:0000313" key="17">
    <source>
        <dbReference type="EMBL" id="KPJ11505.1"/>
    </source>
</evidence>
<dbReference type="OrthoDB" id="2789670at2759"/>
<name>A0A0N0PBN2_PAPMA</name>
<dbReference type="InParanoid" id="A0A0N0PBN2"/>
<dbReference type="FunFam" id="1.10.630.10:FF:000042">
    <property type="entry name" value="Cytochrome P450"/>
    <property type="match status" value="1"/>
</dbReference>
<dbReference type="AlphaFoldDB" id="A0A0N0PBN2"/>
<evidence type="ECO:0000256" key="1">
    <source>
        <dbReference type="ARBA" id="ARBA00001971"/>
    </source>
</evidence>
<dbReference type="EC" id="1.14.14.1" evidence="5"/>
<evidence type="ECO:0000256" key="9">
    <source>
        <dbReference type="ARBA" id="ARBA00022848"/>
    </source>
</evidence>
<dbReference type="GO" id="GO:0020037">
    <property type="term" value="F:heme binding"/>
    <property type="evidence" value="ECO:0007669"/>
    <property type="project" value="InterPro"/>
</dbReference>
<gene>
    <name evidence="17" type="ORF">RR48_04274</name>
</gene>
<dbReference type="InterPro" id="IPR036396">
    <property type="entry name" value="Cyt_P450_sf"/>
</dbReference>
<dbReference type="GO" id="GO:0005506">
    <property type="term" value="F:iron ion binding"/>
    <property type="evidence" value="ECO:0007669"/>
    <property type="project" value="InterPro"/>
</dbReference>
<keyword evidence="18" id="KW-1185">Reference proteome</keyword>
<dbReference type="InterPro" id="IPR001128">
    <property type="entry name" value="Cyt_P450"/>
</dbReference>
<proteinExistence type="inferred from homology"/>
<evidence type="ECO:0000256" key="13">
    <source>
        <dbReference type="ARBA" id="ARBA00023136"/>
    </source>
</evidence>
<evidence type="ECO:0000256" key="6">
    <source>
        <dbReference type="ARBA" id="ARBA00022617"/>
    </source>
</evidence>
<evidence type="ECO:0000256" key="2">
    <source>
        <dbReference type="ARBA" id="ARBA00004174"/>
    </source>
</evidence>
<keyword evidence="11 15" id="KW-0408">Iron</keyword>
<keyword evidence="9" id="KW-0492">Microsome</keyword>
<dbReference type="PANTHER" id="PTHR24292">
    <property type="entry name" value="CYTOCHROME P450"/>
    <property type="match status" value="1"/>
</dbReference>
<evidence type="ECO:0000256" key="14">
    <source>
        <dbReference type="ARBA" id="ARBA00047827"/>
    </source>
</evidence>
<comment type="catalytic activity">
    <reaction evidence="14">
        <text>an organic molecule + reduced [NADPH--hemoprotein reductase] + O2 = an alcohol + oxidized [NADPH--hemoprotein reductase] + H2O + H(+)</text>
        <dbReference type="Rhea" id="RHEA:17149"/>
        <dbReference type="Rhea" id="RHEA-COMP:11964"/>
        <dbReference type="Rhea" id="RHEA-COMP:11965"/>
        <dbReference type="ChEBI" id="CHEBI:15377"/>
        <dbReference type="ChEBI" id="CHEBI:15378"/>
        <dbReference type="ChEBI" id="CHEBI:15379"/>
        <dbReference type="ChEBI" id="CHEBI:30879"/>
        <dbReference type="ChEBI" id="CHEBI:57618"/>
        <dbReference type="ChEBI" id="CHEBI:58210"/>
        <dbReference type="ChEBI" id="CHEBI:142491"/>
        <dbReference type="EC" id="1.14.14.1"/>
    </reaction>
</comment>
<sequence length="502" mass="57876">MVYVLLSAVAALFAALYFYFTRTFNYWKSRNVVGPKPLPFVGNLKDSFFRRKQAIMVLKDIYDKFPKEKVVGIYRMTTPCLLIRDLDIIKNILIKDFDLFADRGVEFSDEGLGVNLFHADGERWRVLRNRFTPLFTSGKLKNMLRLMTECGDKFVNYVDEIIQTNAEHRMYPLVQRFTMASISACAFGIDLDKDMLKSLQDMDKLVFTVNNGTELDMMYPGILKKLNGSLFPKSVNTFFNNLTKTVIKQRGGVPTNRKDFMDLILELRQRKIIEGTKRKDDEDVKALELTDSIIAAQTFIFYTAGYETSASTLAYMLYELATNPDVQDKLIAEIDEVLKRHNGEITYECLSDMPYLGQTFDETLRKYPVAEILQRNAKVDYPIPGTDVNIKKGQTIIISGWGIQHDPKYYPNPDKFDPERFSPENEKNRHSCAYLPFGAGPRNCLGARFAKWQSQVCIVKFLSKFRVEPSKNTPLDFKYNPTRLFDFPTSDINLKCCEEIKL</sequence>
<reference evidence="17 18" key="1">
    <citation type="journal article" date="2015" name="Nat. Commun.">
        <title>Outbred genome sequencing and CRISPR/Cas9 gene editing in butterflies.</title>
        <authorList>
            <person name="Li X."/>
            <person name="Fan D."/>
            <person name="Zhang W."/>
            <person name="Liu G."/>
            <person name="Zhang L."/>
            <person name="Zhao L."/>
            <person name="Fang X."/>
            <person name="Chen L."/>
            <person name="Dong Y."/>
            <person name="Chen Y."/>
            <person name="Ding Y."/>
            <person name="Zhao R."/>
            <person name="Feng M."/>
            <person name="Zhu Y."/>
            <person name="Feng Y."/>
            <person name="Jiang X."/>
            <person name="Zhu D."/>
            <person name="Xiang H."/>
            <person name="Feng X."/>
            <person name="Li S."/>
            <person name="Wang J."/>
            <person name="Zhang G."/>
            <person name="Kronforst M.R."/>
            <person name="Wang W."/>
        </authorList>
    </citation>
    <scope>NUCLEOTIDE SEQUENCE [LARGE SCALE GENOMIC DNA]</scope>
    <source>
        <strain evidence="17">Ya'a_city_454_Pm</strain>
        <tissue evidence="17">Whole body</tissue>
    </source>
</reference>
<evidence type="ECO:0000256" key="15">
    <source>
        <dbReference type="PIRSR" id="PIRSR602401-1"/>
    </source>
</evidence>
<dbReference type="SUPFAM" id="SSF48264">
    <property type="entry name" value="Cytochrome P450"/>
    <property type="match status" value="1"/>
</dbReference>
<dbReference type="GO" id="GO:0016712">
    <property type="term" value="F:oxidoreductase activity, acting on paired donors, with incorporation or reduction of molecular oxygen, reduced flavin or flavoprotein as one donor, and incorporation of one atom of oxygen"/>
    <property type="evidence" value="ECO:0007669"/>
    <property type="project" value="UniProtKB-EC"/>
</dbReference>
<dbReference type="GO" id="GO:0005789">
    <property type="term" value="C:endoplasmic reticulum membrane"/>
    <property type="evidence" value="ECO:0007669"/>
    <property type="project" value="UniProtKB-SubCell"/>
</dbReference>
<evidence type="ECO:0000256" key="10">
    <source>
        <dbReference type="ARBA" id="ARBA00023002"/>
    </source>
</evidence>
<keyword evidence="12 16" id="KW-0503">Monooxygenase</keyword>
<dbReference type="KEGG" id="pmac:106714687"/>
<dbReference type="PROSITE" id="PS00086">
    <property type="entry name" value="CYTOCHROME_P450"/>
    <property type="match status" value="1"/>
</dbReference>
<dbReference type="STRING" id="76193.A0A0N0PBN2"/>
<evidence type="ECO:0000256" key="8">
    <source>
        <dbReference type="ARBA" id="ARBA00022824"/>
    </source>
</evidence>
<dbReference type="Gene3D" id="1.10.630.10">
    <property type="entry name" value="Cytochrome P450"/>
    <property type="match status" value="1"/>
</dbReference>
<dbReference type="FunCoup" id="A0A0N0PBN2">
    <property type="interactions" value="290"/>
</dbReference>
<dbReference type="InterPro" id="IPR002401">
    <property type="entry name" value="Cyt_P450_E_grp-I"/>
</dbReference>
<dbReference type="PANTHER" id="PTHR24292:SF54">
    <property type="entry name" value="CYP9F3-RELATED"/>
    <property type="match status" value="1"/>
</dbReference>
<dbReference type="CDD" id="cd11056">
    <property type="entry name" value="CYP6-like"/>
    <property type="match status" value="1"/>
</dbReference>
<keyword evidence="7 15" id="KW-0479">Metal-binding</keyword>
<keyword evidence="6 15" id="KW-0349">Heme</keyword>
<comment type="cofactor">
    <cofactor evidence="1 15">
        <name>heme</name>
        <dbReference type="ChEBI" id="CHEBI:30413"/>
    </cofactor>
</comment>
<evidence type="ECO:0000256" key="3">
    <source>
        <dbReference type="ARBA" id="ARBA00004406"/>
    </source>
</evidence>
<evidence type="ECO:0000256" key="11">
    <source>
        <dbReference type="ARBA" id="ARBA00023004"/>
    </source>
</evidence>
<evidence type="ECO:0000256" key="16">
    <source>
        <dbReference type="RuleBase" id="RU000461"/>
    </source>
</evidence>
<accession>A0A0N0PBN2</accession>
<dbReference type="InterPro" id="IPR050476">
    <property type="entry name" value="Insect_CytP450_Detox"/>
</dbReference>
<dbReference type="InterPro" id="IPR017972">
    <property type="entry name" value="Cyt_P450_CS"/>
</dbReference>
<dbReference type="PRINTS" id="PR00385">
    <property type="entry name" value="P450"/>
</dbReference>
<dbReference type="EMBL" id="KQ460882">
    <property type="protein sequence ID" value="KPJ11505.1"/>
    <property type="molecule type" value="Genomic_DNA"/>
</dbReference>
<keyword evidence="13" id="KW-0472">Membrane</keyword>
<keyword evidence="8" id="KW-0256">Endoplasmic reticulum</keyword>